<gene>
    <name evidence="1" type="ORF">LCGC14_1854110</name>
</gene>
<evidence type="ECO:0000313" key="1">
    <source>
        <dbReference type="EMBL" id="KKL95486.1"/>
    </source>
</evidence>
<dbReference type="EMBL" id="LAZR01018665">
    <property type="protein sequence ID" value="KKL95486.1"/>
    <property type="molecule type" value="Genomic_DNA"/>
</dbReference>
<reference evidence="1" key="1">
    <citation type="journal article" date="2015" name="Nature">
        <title>Complex archaea that bridge the gap between prokaryotes and eukaryotes.</title>
        <authorList>
            <person name="Spang A."/>
            <person name="Saw J.H."/>
            <person name="Jorgensen S.L."/>
            <person name="Zaremba-Niedzwiedzka K."/>
            <person name="Martijn J."/>
            <person name="Lind A.E."/>
            <person name="van Eijk R."/>
            <person name="Schleper C."/>
            <person name="Guy L."/>
            <person name="Ettema T.J."/>
        </authorList>
    </citation>
    <scope>NUCLEOTIDE SEQUENCE</scope>
</reference>
<accession>A0A0F9GXR6</accession>
<proteinExistence type="predicted"/>
<organism evidence="1">
    <name type="scientific">marine sediment metagenome</name>
    <dbReference type="NCBI Taxonomy" id="412755"/>
    <lineage>
        <taxon>unclassified sequences</taxon>
        <taxon>metagenomes</taxon>
        <taxon>ecological metagenomes</taxon>
    </lineage>
</organism>
<name>A0A0F9GXR6_9ZZZZ</name>
<protein>
    <submittedName>
        <fullName evidence="1">Uncharacterized protein</fullName>
    </submittedName>
</protein>
<sequence length="513" mass="56604">MALRVTRQYNEALAAGVGELRVTRQYIEVLGTGVGKLRVSRQYIEVLGEFLAITEYLRDVDHDLNLTQNVSPSVDIVRALSNTLNLSQEAHTSQTFHEVLTSNITWSSIVSQVKDGIATSTLNLTQDVIDLLIQQERMVVESTMNLVQEVDWWTGGYHYIVHDLGLTETAAWIGPRPAAATHFLPLNSMVIGVRGAPWAPVLVGHELNLSSGVGISYLLGVNSVITMTHDMYRGEVSESTMNIVQSLESGILKGLQPTEISFVQSIDRIAIFTRAVEHSSVVGHALTYYIATACNYKQYTPFIGENTISNRPAPPAESEPFITHDPTASRFKLTYPAASAPSDEVELRAPELDNIERIAFNRINRETRGGKLTVFADPNWPKTQTIVATFIGLTQTEIDNLLDFFVAHVGAEIGMQDWEGREWIGVITTPNETAVQDGASCTGRGWTITFEFEGVLVENYARGDKLDLADVIEIYNMVRDFISGGADGVIDATDAIILMNKLKNLVKDNQTTE</sequence>
<dbReference type="AlphaFoldDB" id="A0A0F9GXR6"/>
<comment type="caution">
    <text evidence="1">The sequence shown here is derived from an EMBL/GenBank/DDBJ whole genome shotgun (WGS) entry which is preliminary data.</text>
</comment>